<reference evidence="1 2" key="1">
    <citation type="journal article" date="2019" name="Sci. Rep.">
        <title>Orb-weaving spider Araneus ventricosus genome elucidates the spidroin gene catalogue.</title>
        <authorList>
            <person name="Kono N."/>
            <person name="Nakamura H."/>
            <person name="Ohtoshi R."/>
            <person name="Moran D.A.P."/>
            <person name="Shinohara A."/>
            <person name="Yoshida Y."/>
            <person name="Fujiwara M."/>
            <person name="Mori M."/>
            <person name="Tomita M."/>
            <person name="Arakawa K."/>
        </authorList>
    </citation>
    <scope>NUCLEOTIDE SEQUENCE [LARGE SCALE GENOMIC DNA]</scope>
</reference>
<comment type="caution">
    <text evidence="1">The sequence shown here is derived from an EMBL/GenBank/DDBJ whole genome shotgun (WGS) entry which is preliminary data.</text>
</comment>
<organism evidence="1 2">
    <name type="scientific">Araneus ventricosus</name>
    <name type="common">Orbweaver spider</name>
    <name type="synonym">Epeira ventricosa</name>
    <dbReference type="NCBI Taxonomy" id="182803"/>
    <lineage>
        <taxon>Eukaryota</taxon>
        <taxon>Metazoa</taxon>
        <taxon>Ecdysozoa</taxon>
        <taxon>Arthropoda</taxon>
        <taxon>Chelicerata</taxon>
        <taxon>Arachnida</taxon>
        <taxon>Araneae</taxon>
        <taxon>Araneomorphae</taxon>
        <taxon>Entelegynae</taxon>
        <taxon>Araneoidea</taxon>
        <taxon>Araneidae</taxon>
        <taxon>Araneus</taxon>
    </lineage>
</organism>
<keyword evidence="2" id="KW-1185">Reference proteome</keyword>
<dbReference type="EMBL" id="BGPR01009625">
    <property type="protein sequence ID" value="GBN41224.1"/>
    <property type="molecule type" value="Genomic_DNA"/>
</dbReference>
<dbReference type="AlphaFoldDB" id="A0A4Y2NQL0"/>
<sequence length="91" mass="10742">MYIYICRRPHLNGSLEEKAVRIIKVDFPEELKDLRCKGRIPKSNYLMILIPEYHQDVPNRVFKGGSQRFAGLESWWEEDSNDSKYGLKIDP</sequence>
<proteinExistence type="predicted"/>
<evidence type="ECO:0000313" key="2">
    <source>
        <dbReference type="Proteomes" id="UP000499080"/>
    </source>
</evidence>
<name>A0A4Y2NQL0_ARAVE</name>
<evidence type="ECO:0000313" key="1">
    <source>
        <dbReference type="EMBL" id="GBN41224.1"/>
    </source>
</evidence>
<accession>A0A4Y2NQL0</accession>
<protein>
    <submittedName>
        <fullName evidence="1">Uncharacterized protein</fullName>
    </submittedName>
</protein>
<dbReference type="Proteomes" id="UP000499080">
    <property type="component" value="Unassembled WGS sequence"/>
</dbReference>
<gene>
    <name evidence="1" type="ORF">AVEN_146923_1</name>
</gene>